<evidence type="ECO:0000313" key="3">
    <source>
        <dbReference type="Proteomes" id="UP000008022"/>
    </source>
</evidence>
<proteinExistence type="predicted"/>
<dbReference type="HOGENOM" id="CLU_1689568_0_0_1"/>
<protein>
    <submittedName>
        <fullName evidence="2">Uncharacterized protein</fullName>
    </submittedName>
</protein>
<feature type="compositionally biased region" description="Basic residues" evidence="1">
    <location>
        <begin position="146"/>
        <end position="156"/>
    </location>
</feature>
<evidence type="ECO:0000313" key="2">
    <source>
        <dbReference type="EnsemblPlants" id="ORUFI11G12010.1"/>
    </source>
</evidence>
<feature type="region of interest" description="Disordered" evidence="1">
    <location>
        <begin position="132"/>
        <end position="156"/>
    </location>
</feature>
<feature type="region of interest" description="Disordered" evidence="1">
    <location>
        <begin position="89"/>
        <end position="112"/>
    </location>
</feature>
<organism evidence="2 3">
    <name type="scientific">Oryza rufipogon</name>
    <name type="common">Brownbeard rice</name>
    <name type="synonym">Asian wild rice</name>
    <dbReference type="NCBI Taxonomy" id="4529"/>
    <lineage>
        <taxon>Eukaryota</taxon>
        <taxon>Viridiplantae</taxon>
        <taxon>Streptophyta</taxon>
        <taxon>Embryophyta</taxon>
        <taxon>Tracheophyta</taxon>
        <taxon>Spermatophyta</taxon>
        <taxon>Magnoliopsida</taxon>
        <taxon>Liliopsida</taxon>
        <taxon>Poales</taxon>
        <taxon>Poaceae</taxon>
        <taxon>BOP clade</taxon>
        <taxon>Oryzoideae</taxon>
        <taxon>Oryzeae</taxon>
        <taxon>Oryzinae</taxon>
        <taxon>Oryza</taxon>
    </lineage>
</organism>
<accession>A0A0E0R7K6</accession>
<dbReference type="AlphaFoldDB" id="A0A0E0R7K6"/>
<reference evidence="3" key="1">
    <citation type="submission" date="2013-06" db="EMBL/GenBank/DDBJ databases">
        <authorList>
            <person name="Zhao Q."/>
        </authorList>
    </citation>
    <scope>NUCLEOTIDE SEQUENCE</scope>
    <source>
        <strain evidence="3">cv. W1943</strain>
    </source>
</reference>
<dbReference type="Gramene" id="ORUFI11G12010.1">
    <property type="protein sequence ID" value="ORUFI11G12010.1"/>
    <property type="gene ID" value="ORUFI11G12010"/>
</dbReference>
<dbReference type="EnsemblPlants" id="ORUFI11G12010.1">
    <property type="protein sequence ID" value="ORUFI11G12010.1"/>
    <property type="gene ID" value="ORUFI11G12010"/>
</dbReference>
<name>A0A0E0R7K6_ORYRU</name>
<dbReference type="Proteomes" id="UP000008022">
    <property type="component" value="Unassembled WGS sequence"/>
</dbReference>
<reference evidence="2" key="2">
    <citation type="submission" date="2015-06" db="UniProtKB">
        <authorList>
            <consortium name="EnsemblPlants"/>
        </authorList>
    </citation>
    <scope>IDENTIFICATION</scope>
</reference>
<evidence type="ECO:0000256" key="1">
    <source>
        <dbReference type="SAM" id="MobiDB-lite"/>
    </source>
</evidence>
<sequence length="156" mass="16792">MLCVYGIASFAAANSYGRVKKESEFRAEQGCLHPPQRKSWTSGWLQAVLPLCLHTCTSTFNSKKASTIDKELVEAELMKYWSAGGLMDGAAQRSSLPPPPARREKLAPTDGGGVVGIVAGKWMDVRAATRWKDRTAPAGMDAPAARGKKMGPRAKS</sequence>
<keyword evidence="3" id="KW-1185">Reference proteome</keyword>